<evidence type="ECO:0000259" key="8">
    <source>
        <dbReference type="PROSITE" id="PS50156"/>
    </source>
</evidence>
<dbReference type="InterPro" id="IPR000731">
    <property type="entry name" value="SSD"/>
</dbReference>
<dbReference type="Gene3D" id="1.20.1640.10">
    <property type="entry name" value="Multidrug efflux transporter AcrB transmembrane domain"/>
    <property type="match status" value="2"/>
</dbReference>
<evidence type="ECO:0000256" key="5">
    <source>
        <dbReference type="ARBA" id="ARBA00023136"/>
    </source>
</evidence>
<feature type="transmembrane region" description="Helical" evidence="7">
    <location>
        <begin position="275"/>
        <end position="301"/>
    </location>
</feature>
<dbReference type="PROSITE" id="PS50156">
    <property type="entry name" value="SSD"/>
    <property type="match status" value="2"/>
</dbReference>
<evidence type="ECO:0000256" key="2">
    <source>
        <dbReference type="ARBA" id="ARBA00022475"/>
    </source>
</evidence>
<dbReference type="InterPro" id="IPR004869">
    <property type="entry name" value="MMPL_dom"/>
</dbReference>
<dbReference type="InterPro" id="IPR050545">
    <property type="entry name" value="Mycobact_MmpL"/>
</dbReference>
<dbReference type="RefSeq" id="WP_165338776.1">
    <property type="nucleotide sequence ID" value="NZ_JAAKZX010000017.1"/>
</dbReference>
<feature type="transmembrane region" description="Helical" evidence="7">
    <location>
        <begin position="20"/>
        <end position="42"/>
    </location>
</feature>
<keyword evidence="5 7" id="KW-0472">Membrane</keyword>
<comment type="caution">
    <text evidence="9">The sequence shown here is derived from an EMBL/GenBank/DDBJ whole genome shotgun (WGS) entry which is preliminary data.</text>
</comment>
<name>A0ABX0DN60_9ACTN</name>
<organism evidence="9 10">
    <name type="scientific">Streptomyces ureilyticus</name>
    <dbReference type="NCBI Taxonomy" id="1775131"/>
    <lineage>
        <taxon>Bacteria</taxon>
        <taxon>Bacillati</taxon>
        <taxon>Actinomycetota</taxon>
        <taxon>Actinomycetes</taxon>
        <taxon>Kitasatosporales</taxon>
        <taxon>Streptomycetaceae</taxon>
        <taxon>Streptomyces</taxon>
    </lineage>
</organism>
<evidence type="ECO:0000313" key="9">
    <source>
        <dbReference type="EMBL" id="NGO42140.1"/>
    </source>
</evidence>
<keyword evidence="3 7" id="KW-0812">Transmembrane</keyword>
<dbReference type="PANTHER" id="PTHR33406:SF13">
    <property type="entry name" value="MEMBRANE PROTEIN YDFJ"/>
    <property type="match status" value="1"/>
</dbReference>
<dbReference type="Proteomes" id="UP001518140">
    <property type="component" value="Unassembled WGS sequence"/>
</dbReference>
<feature type="transmembrane region" description="Helical" evidence="7">
    <location>
        <begin position="376"/>
        <end position="394"/>
    </location>
</feature>
<reference evidence="9 10" key="1">
    <citation type="submission" date="2020-02" db="EMBL/GenBank/DDBJ databases">
        <title>Whole-genome analyses of novel actinobacteria.</title>
        <authorList>
            <person name="Sahin N."/>
            <person name="Tokatli A."/>
        </authorList>
    </citation>
    <scope>NUCLEOTIDE SEQUENCE [LARGE SCALE GENOMIC DNA]</scope>
    <source>
        <strain evidence="9 10">YC419</strain>
    </source>
</reference>
<feature type="transmembrane region" description="Helical" evidence="7">
    <location>
        <begin position="596"/>
        <end position="616"/>
    </location>
</feature>
<feature type="domain" description="SSD" evidence="8">
    <location>
        <begin position="523"/>
        <end position="693"/>
    </location>
</feature>
<protein>
    <submittedName>
        <fullName evidence="9">MMPL family transporter</fullName>
    </submittedName>
</protein>
<accession>A0ABX0DN60</accession>
<keyword evidence="4 7" id="KW-1133">Transmembrane helix</keyword>
<evidence type="ECO:0000256" key="1">
    <source>
        <dbReference type="ARBA" id="ARBA00004651"/>
    </source>
</evidence>
<evidence type="ECO:0000313" key="10">
    <source>
        <dbReference type="Proteomes" id="UP001518140"/>
    </source>
</evidence>
<evidence type="ECO:0000256" key="7">
    <source>
        <dbReference type="SAM" id="Phobius"/>
    </source>
</evidence>
<dbReference type="PANTHER" id="PTHR33406">
    <property type="entry name" value="MEMBRANE PROTEIN MJ1562-RELATED"/>
    <property type="match status" value="1"/>
</dbReference>
<feature type="transmembrane region" description="Helical" evidence="7">
    <location>
        <begin position="227"/>
        <end position="246"/>
    </location>
</feature>
<proteinExistence type="predicted"/>
<feature type="transmembrane region" description="Helical" evidence="7">
    <location>
        <begin position="636"/>
        <end position="658"/>
    </location>
</feature>
<dbReference type="SUPFAM" id="SSF82866">
    <property type="entry name" value="Multidrug efflux transporter AcrB transmembrane domain"/>
    <property type="match status" value="2"/>
</dbReference>
<evidence type="ECO:0000256" key="3">
    <source>
        <dbReference type="ARBA" id="ARBA00022692"/>
    </source>
</evidence>
<comment type="subcellular location">
    <subcellularLocation>
        <location evidence="1">Cell membrane</location>
        <topology evidence="1">Multi-pass membrane protein</topology>
    </subcellularLocation>
</comment>
<feature type="transmembrane region" description="Helical" evidence="7">
    <location>
        <begin position="307"/>
        <end position="327"/>
    </location>
</feature>
<feature type="transmembrane region" description="Helical" evidence="7">
    <location>
        <begin position="556"/>
        <end position="576"/>
    </location>
</feature>
<feature type="domain" description="SSD" evidence="8">
    <location>
        <begin position="197"/>
        <end position="326"/>
    </location>
</feature>
<keyword evidence="10" id="KW-1185">Reference proteome</keyword>
<gene>
    <name evidence="9" type="ORF">G6048_08175</name>
</gene>
<evidence type="ECO:0000256" key="4">
    <source>
        <dbReference type="ARBA" id="ARBA00022989"/>
    </source>
</evidence>
<keyword evidence="2" id="KW-1003">Cell membrane</keyword>
<evidence type="ECO:0000256" key="6">
    <source>
        <dbReference type="SAM" id="MobiDB-lite"/>
    </source>
</evidence>
<sequence length="731" mass="76384">MNHVTRRIGDASARRPWVTIASWLAALVLVLPLAGLAGGSFVDDLVAPGSQSEEAMELLEERFPEASGGNAMAVFAAPEGERIDRHRPAIEAAVARIAEVEHITTVTDPFTAGTVSPDGRIGYAQVTFDVPTMEVSPEQIDALGGAIEPVRGDGVVAELGGDTVFINAETPTSGAEAAGLLAALVILVVAFGTIVSALVPIALALVAVAAGLGGITLLAHAMDVSTAAPTIGAMIGLGVGIDYALFIMARYRENRAAGQDNSNALSNAMGSSGAAVLFAGGTVVVAMTALALTGLGFLTSIGLSTSLVVLFAVATALTLLPALLSLLGDRIHKGRRRSFRTRRVKNPDNPDTPENLKNPENTAWWRFAHRVSGRPWPYLLAASAALLALALPALRMETGFPDAGNDATSTTHRRAYDLLAEGFGPGFNAPLLIVADLRSPGVDAEGIPGLSRRLADDPGIASVGEPQISAAGDTVVLPTLPTTAPADAATSDTLERIRDVVPDNVAVSGLTAMTDDLTRQLADTLPVFIAAIIMVSFLLLMLVFRSIVVPLKAAVMNLLSIGGAYGVVVAVFQWGWLGELFNLDETLPIASPMPTIFFAVLFGLSMDYEVFLLSRVREEYDATGDPKESVARGMAVTGRVITSAALIMTVVFLSFVVNPSPLVKMMGLGLATAVVLDATLVRMVLVPAAMALLGRAAWWLPGPLDRRLPRFGTEVAAVPTSPEPVLAPNRQ</sequence>
<dbReference type="Pfam" id="PF03176">
    <property type="entry name" value="MMPL"/>
    <property type="match status" value="2"/>
</dbReference>
<feature type="transmembrane region" description="Helical" evidence="7">
    <location>
        <begin position="525"/>
        <end position="544"/>
    </location>
</feature>
<dbReference type="EMBL" id="JAAKZX010000017">
    <property type="protein sequence ID" value="NGO42140.1"/>
    <property type="molecule type" value="Genomic_DNA"/>
</dbReference>
<feature type="region of interest" description="Disordered" evidence="6">
    <location>
        <begin position="338"/>
        <end position="359"/>
    </location>
</feature>
<feature type="transmembrane region" description="Helical" evidence="7">
    <location>
        <begin position="202"/>
        <end position="221"/>
    </location>
</feature>
<feature type="transmembrane region" description="Helical" evidence="7">
    <location>
        <begin position="177"/>
        <end position="195"/>
    </location>
</feature>